<dbReference type="AlphaFoldDB" id="A0A7Y9ULI6"/>
<feature type="transmembrane region" description="Helical" evidence="9">
    <location>
        <begin position="101"/>
        <end position="124"/>
    </location>
</feature>
<evidence type="ECO:0000313" key="10">
    <source>
        <dbReference type="EMBL" id="NYG56503.1"/>
    </source>
</evidence>
<sequence>MSLLRAAVTALALLLALVLQLTVFPHVAWAGVVPNLCLLVVVGTALARGPDVGAATGLAAGLLLDLAPPADHLAGRWAIALVLVGWVVGRVRAETRTPTSVVATVAVASFVGTSVFALSGVLLGEPVGSVATMLAVVAVAVVWDVLLTPFVLPPLLAVLARLDGRRRPERRDRGARTDRLERLDRVSGG</sequence>
<gene>
    <name evidence="10" type="ORF">BJ989_002807</name>
</gene>
<keyword evidence="3" id="KW-1003">Cell membrane</keyword>
<evidence type="ECO:0000256" key="3">
    <source>
        <dbReference type="ARBA" id="ARBA00022475"/>
    </source>
</evidence>
<evidence type="ECO:0000313" key="11">
    <source>
        <dbReference type="Proteomes" id="UP000544110"/>
    </source>
</evidence>
<evidence type="ECO:0000256" key="5">
    <source>
        <dbReference type="ARBA" id="ARBA00022960"/>
    </source>
</evidence>
<comment type="subcellular location">
    <subcellularLocation>
        <location evidence="1">Cell membrane</location>
        <topology evidence="1">Multi-pass membrane protein</topology>
    </subcellularLocation>
</comment>
<dbReference type="NCBIfam" id="TIGR03426">
    <property type="entry name" value="shape_MreD"/>
    <property type="match status" value="1"/>
</dbReference>
<feature type="region of interest" description="Disordered" evidence="8">
    <location>
        <begin position="170"/>
        <end position="189"/>
    </location>
</feature>
<feature type="transmembrane region" description="Helical" evidence="9">
    <location>
        <begin position="130"/>
        <end position="160"/>
    </location>
</feature>
<dbReference type="GO" id="GO:0008360">
    <property type="term" value="P:regulation of cell shape"/>
    <property type="evidence" value="ECO:0007669"/>
    <property type="project" value="UniProtKB-KW"/>
</dbReference>
<evidence type="ECO:0000256" key="2">
    <source>
        <dbReference type="ARBA" id="ARBA00007776"/>
    </source>
</evidence>
<protein>
    <submittedName>
        <fullName evidence="10">Rod shape-determining protein MreD</fullName>
    </submittedName>
</protein>
<keyword evidence="11" id="KW-1185">Reference proteome</keyword>
<dbReference type="GO" id="GO:0005886">
    <property type="term" value="C:plasma membrane"/>
    <property type="evidence" value="ECO:0007669"/>
    <property type="project" value="UniProtKB-SubCell"/>
</dbReference>
<keyword evidence="5" id="KW-0133">Cell shape</keyword>
<organism evidence="10 11">
    <name type="scientific">Nocardioides perillae</name>
    <dbReference type="NCBI Taxonomy" id="1119534"/>
    <lineage>
        <taxon>Bacteria</taxon>
        <taxon>Bacillati</taxon>
        <taxon>Actinomycetota</taxon>
        <taxon>Actinomycetes</taxon>
        <taxon>Propionibacteriales</taxon>
        <taxon>Nocardioidaceae</taxon>
        <taxon>Nocardioides</taxon>
    </lineage>
</organism>
<keyword evidence="4 9" id="KW-0812">Transmembrane</keyword>
<accession>A0A7Y9ULI6</accession>
<feature type="transmembrane region" description="Helical" evidence="9">
    <location>
        <begin position="73"/>
        <end position="89"/>
    </location>
</feature>
<reference evidence="10 11" key="1">
    <citation type="submission" date="2020-07" db="EMBL/GenBank/DDBJ databases">
        <title>Sequencing the genomes of 1000 actinobacteria strains.</title>
        <authorList>
            <person name="Klenk H.-P."/>
        </authorList>
    </citation>
    <scope>NUCLEOTIDE SEQUENCE [LARGE SCALE GENOMIC DNA]</scope>
    <source>
        <strain evidence="10 11">DSM 24552</strain>
    </source>
</reference>
<dbReference type="EMBL" id="JACCAC010000001">
    <property type="protein sequence ID" value="NYG56503.1"/>
    <property type="molecule type" value="Genomic_DNA"/>
</dbReference>
<evidence type="ECO:0000256" key="7">
    <source>
        <dbReference type="ARBA" id="ARBA00023136"/>
    </source>
</evidence>
<comment type="caution">
    <text evidence="10">The sequence shown here is derived from an EMBL/GenBank/DDBJ whole genome shotgun (WGS) entry which is preliminary data.</text>
</comment>
<evidence type="ECO:0000256" key="4">
    <source>
        <dbReference type="ARBA" id="ARBA00022692"/>
    </source>
</evidence>
<dbReference type="RefSeq" id="WP_179518742.1">
    <property type="nucleotide sequence ID" value="NZ_JACCAC010000001.1"/>
</dbReference>
<comment type="similarity">
    <text evidence="2">Belongs to the MreD family.</text>
</comment>
<name>A0A7Y9ULI6_9ACTN</name>
<dbReference type="InterPro" id="IPR007227">
    <property type="entry name" value="Cell_shape_determining_MreD"/>
</dbReference>
<proteinExistence type="inferred from homology"/>
<evidence type="ECO:0000256" key="8">
    <source>
        <dbReference type="SAM" id="MobiDB-lite"/>
    </source>
</evidence>
<evidence type="ECO:0000256" key="1">
    <source>
        <dbReference type="ARBA" id="ARBA00004651"/>
    </source>
</evidence>
<evidence type="ECO:0000256" key="6">
    <source>
        <dbReference type="ARBA" id="ARBA00022989"/>
    </source>
</evidence>
<dbReference type="Proteomes" id="UP000544110">
    <property type="component" value="Unassembled WGS sequence"/>
</dbReference>
<keyword evidence="6 9" id="KW-1133">Transmembrane helix</keyword>
<keyword evidence="7 9" id="KW-0472">Membrane</keyword>
<evidence type="ECO:0000256" key="9">
    <source>
        <dbReference type="SAM" id="Phobius"/>
    </source>
</evidence>
<dbReference type="Pfam" id="PF04093">
    <property type="entry name" value="MreD"/>
    <property type="match status" value="1"/>
</dbReference>